<gene>
    <name evidence="2" type="ORF">NCGR_LOCUS33725</name>
</gene>
<feature type="region of interest" description="Disordered" evidence="1">
    <location>
        <begin position="208"/>
        <end position="230"/>
    </location>
</feature>
<dbReference type="InterPro" id="IPR011990">
    <property type="entry name" value="TPR-like_helical_dom_sf"/>
</dbReference>
<organism evidence="2 3">
    <name type="scientific">Miscanthus lutarioriparius</name>
    <dbReference type="NCBI Taxonomy" id="422564"/>
    <lineage>
        <taxon>Eukaryota</taxon>
        <taxon>Viridiplantae</taxon>
        <taxon>Streptophyta</taxon>
        <taxon>Embryophyta</taxon>
        <taxon>Tracheophyta</taxon>
        <taxon>Spermatophyta</taxon>
        <taxon>Magnoliopsida</taxon>
        <taxon>Liliopsida</taxon>
        <taxon>Poales</taxon>
        <taxon>Poaceae</taxon>
        <taxon>PACMAD clade</taxon>
        <taxon>Panicoideae</taxon>
        <taxon>Andropogonodae</taxon>
        <taxon>Andropogoneae</taxon>
        <taxon>Saccharinae</taxon>
        <taxon>Miscanthus</taxon>
    </lineage>
</organism>
<proteinExistence type="predicted"/>
<keyword evidence="3" id="KW-1185">Reference proteome</keyword>
<dbReference type="OrthoDB" id="1856606at2759"/>
<dbReference type="Proteomes" id="UP000604825">
    <property type="component" value="Unassembled WGS sequence"/>
</dbReference>
<sequence length="230" mass="23910">MAYLAPAAAASSLRTPIYLTASSRRRSFLPAAVKATASSGHPILSSLRMAASAAVLLAATSPALACTPSAPPPPPTPLTVTVSPDDAIPDADASESHPFEKLIIETACLARIGGAGEARSRLAAAGCGEIYGRLLAAQVLFVDGKVDEAIAAFEELAREDPADYRPLFCQGVLYLVLGREVESESMLERCREVGGDALIVDPAMMVTPTVGAESSEEKPEPEPEPEPAKV</sequence>
<feature type="compositionally biased region" description="Basic and acidic residues" evidence="1">
    <location>
        <begin position="215"/>
        <end position="230"/>
    </location>
</feature>
<dbReference type="EMBL" id="CAJGYO010000008">
    <property type="protein sequence ID" value="CAD6249926.1"/>
    <property type="molecule type" value="Genomic_DNA"/>
</dbReference>
<protein>
    <submittedName>
        <fullName evidence="2">Uncharacterized protein</fullName>
    </submittedName>
</protein>
<evidence type="ECO:0000313" key="3">
    <source>
        <dbReference type="Proteomes" id="UP000604825"/>
    </source>
</evidence>
<dbReference type="SUPFAM" id="SSF48452">
    <property type="entry name" value="TPR-like"/>
    <property type="match status" value="1"/>
</dbReference>
<evidence type="ECO:0000256" key="1">
    <source>
        <dbReference type="SAM" id="MobiDB-lite"/>
    </source>
</evidence>
<name>A0A811PYE3_9POAL</name>
<dbReference type="Gene3D" id="1.25.40.10">
    <property type="entry name" value="Tetratricopeptide repeat domain"/>
    <property type="match status" value="1"/>
</dbReference>
<comment type="caution">
    <text evidence="2">The sequence shown here is derived from an EMBL/GenBank/DDBJ whole genome shotgun (WGS) entry which is preliminary data.</text>
</comment>
<reference evidence="2" key="1">
    <citation type="submission" date="2020-10" db="EMBL/GenBank/DDBJ databases">
        <authorList>
            <person name="Han B."/>
            <person name="Lu T."/>
            <person name="Zhao Q."/>
            <person name="Huang X."/>
            <person name="Zhao Y."/>
        </authorList>
    </citation>
    <scope>NUCLEOTIDE SEQUENCE</scope>
</reference>
<dbReference type="AlphaFoldDB" id="A0A811PYE3"/>
<evidence type="ECO:0000313" key="2">
    <source>
        <dbReference type="EMBL" id="CAD6249926.1"/>
    </source>
</evidence>
<accession>A0A811PYE3</accession>